<dbReference type="AlphaFoldDB" id="A0A1Y2HDE4"/>
<feature type="region of interest" description="Disordered" evidence="1">
    <location>
        <begin position="74"/>
        <end position="133"/>
    </location>
</feature>
<dbReference type="Proteomes" id="UP000193411">
    <property type="component" value="Unassembled WGS sequence"/>
</dbReference>
<organism evidence="2 3">
    <name type="scientific">Catenaria anguillulae PL171</name>
    <dbReference type="NCBI Taxonomy" id="765915"/>
    <lineage>
        <taxon>Eukaryota</taxon>
        <taxon>Fungi</taxon>
        <taxon>Fungi incertae sedis</taxon>
        <taxon>Blastocladiomycota</taxon>
        <taxon>Blastocladiomycetes</taxon>
        <taxon>Blastocladiales</taxon>
        <taxon>Catenariaceae</taxon>
        <taxon>Catenaria</taxon>
    </lineage>
</organism>
<evidence type="ECO:0000256" key="1">
    <source>
        <dbReference type="SAM" id="MobiDB-lite"/>
    </source>
</evidence>
<gene>
    <name evidence="2" type="ORF">BCR44DRAFT_1440096</name>
</gene>
<accession>A0A1Y2HDE4</accession>
<feature type="region of interest" description="Disordered" evidence="1">
    <location>
        <begin position="1"/>
        <end position="20"/>
    </location>
</feature>
<feature type="non-terminal residue" evidence="2">
    <location>
        <position position="1"/>
    </location>
</feature>
<evidence type="ECO:0000313" key="3">
    <source>
        <dbReference type="Proteomes" id="UP000193411"/>
    </source>
</evidence>
<protein>
    <submittedName>
        <fullName evidence="2">Uncharacterized protein</fullName>
    </submittedName>
</protein>
<evidence type="ECO:0000313" key="2">
    <source>
        <dbReference type="EMBL" id="ORZ32555.1"/>
    </source>
</evidence>
<keyword evidence="3" id="KW-1185">Reference proteome</keyword>
<comment type="caution">
    <text evidence="2">The sequence shown here is derived from an EMBL/GenBank/DDBJ whole genome shotgun (WGS) entry which is preliminary data.</text>
</comment>
<reference evidence="2 3" key="1">
    <citation type="submission" date="2016-07" db="EMBL/GenBank/DDBJ databases">
        <title>Pervasive Adenine N6-methylation of Active Genes in Fungi.</title>
        <authorList>
            <consortium name="DOE Joint Genome Institute"/>
            <person name="Mondo S.J."/>
            <person name="Dannebaum R.O."/>
            <person name="Kuo R.C."/>
            <person name="Labutti K."/>
            <person name="Haridas S."/>
            <person name="Kuo A."/>
            <person name="Salamov A."/>
            <person name="Ahrendt S.R."/>
            <person name="Lipzen A."/>
            <person name="Sullivan W."/>
            <person name="Andreopoulos W.B."/>
            <person name="Clum A."/>
            <person name="Lindquist E."/>
            <person name="Daum C."/>
            <person name="Ramamoorthy G.K."/>
            <person name="Gryganskyi A."/>
            <person name="Culley D."/>
            <person name="Magnuson J.K."/>
            <person name="James T.Y."/>
            <person name="O'Malley M.A."/>
            <person name="Stajich J.E."/>
            <person name="Spatafora J.W."/>
            <person name="Visel A."/>
            <person name="Grigoriev I.V."/>
        </authorList>
    </citation>
    <scope>NUCLEOTIDE SEQUENCE [LARGE SCALE GENOMIC DNA]</scope>
    <source>
        <strain evidence="2 3">PL171</strain>
    </source>
</reference>
<proteinExistence type="predicted"/>
<name>A0A1Y2HDE4_9FUNG</name>
<feature type="compositionally biased region" description="Basic and acidic residues" evidence="1">
    <location>
        <begin position="11"/>
        <end position="20"/>
    </location>
</feature>
<dbReference type="EMBL" id="MCFL01000045">
    <property type="protein sequence ID" value="ORZ32555.1"/>
    <property type="molecule type" value="Genomic_DNA"/>
</dbReference>
<sequence length="557" mass="60340">PVSVAASPARPPDHPGDHQSSELLRECLDRSTKLLADMQLTAAATSSTGLDLCTALALVSRIQTAHQAIVAGAGSRTAQDSAPEVAHRTEISISGRGRRVSNHQDGSLPSRAKRRFSSRGYRSNSRSASPEMAVGSDNCLALVTKRPKRHDSGSAPNEGPAIAARQRISSVPRAPPYAFPASLHLAVPDDILSTYFVANGTYAPRYLAPGGRLTVHGHVQRIQVLAHHLVPPRTLLMPSNRTATQQELEHVYQGNRTPNRAIAQACTRPYILVCLAHLHIGQTYGTRSWRVCDNPDVPVPPAAKLGLLVGIEMVGFEEPTADSELPPEQLRTYALRERIAIVDTSYSNVRGGLAAAEIQGIEAVEDDQDADDLHLAASASAPAASLDPSLAAIPTSLLNQISKSILACFTTLRYCPKATCASTRTTHRSRGHKLPNTSRSHPLCTEKQARPVGQVMAYAIGAGPTRPFTTHNAHQSKCNAQPHARHGLYPIRMSLVRWVARPVMLVWERLVKQVVKTWDGNESSAERRRREEELHGGHLVMLLGLELVGFEKPKAGM</sequence>